<dbReference type="InterPro" id="IPR000073">
    <property type="entry name" value="AB_hydrolase_1"/>
</dbReference>
<accession>A0ABV9NIJ9</accession>
<feature type="domain" description="AB hydrolase-1" evidence="1">
    <location>
        <begin position="27"/>
        <end position="264"/>
    </location>
</feature>
<dbReference type="PRINTS" id="PR00111">
    <property type="entry name" value="ABHYDROLASE"/>
</dbReference>
<dbReference type="PRINTS" id="PR00412">
    <property type="entry name" value="EPOXHYDRLASE"/>
</dbReference>
<name>A0ABV9NIJ9_9GAMM</name>
<keyword evidence="2" id="KW-0378">Hydrolase</keyword>
<dbReference type="Pfam" id="PF00561">
    <property type="entry name" value="Abhydrolase_1"/>
    <property type="match status" value="1"/>
</dbReference>
<evidence type="ECO:0000313" key="2">
    <source>
        <dbReference type="EMBL" id="MFC4727645.1"/>
    </source>
</evidence>
<evidence type="ECO:0000259" key="1">
    <source>
        <dbReference type="Pfam" id="PF00561"/>
    </source>
</evidence>
<proteinExistence type="predicted"/>
<organism evidence="2 3">
    <name type="scientific">Coralloluteibacterium thermophilum</name>
    <dbReference type="NCBI Taxonomy" id="2707049"/>
    <lineage>
        <taxon>Bacteria</taxon>
        <taxon>Pseudomonadati</taxon>
        <taxon>Pseudomonadota</taxon>
        <taxon>Gammaproteobacteria</taxon>
        <taxon>Lysobacterales</taxon>
        <taxon>Lysobacteraceae</taxon>
        <taxon>Coralloluteibacterium</taxon>
    </lineage>
</organism>
<dbReference type="SUPFAM" id="SSF53474">
    <property type="entry name" value="alpha/beta-Hydrolases"/>
    <property type="match status" value="1"/>
</dbReference>
<sequence length="283" mass="31145">MSDALLNHHTIVHGHRIATGVHGSGVPLVLVHGTPAHSIIWRRLVPRFVDAGLRVHLFDLLGFGASERPLDADTSIAAQLPVLRALLDHWQLDSTHVFGHDIGGALSLRLAIEDGRRLRSLTIADSVSYDSWPSPTWRAIRENCIEHALGDPDAHRETMTRQFKSAVADPARMSGELLERYLAPISGPVGQPAFFRHQVAHYDARHTADFATALPALRVPVHILWGGEDAWQPVRYAHRLHADIPGSTLRIVDGAGHFLMEDAPDVVAGEVVAYVRRSEAERA</sequence>
<dbReference type="Proteomes" id="UP001595892">
    <property type="component" value="Unassembled WGS sequence"/>
</dbReference>
<dbReference type="EMBL" id="JBHSGG010000015">
    <property type="protein sequence ID" value="MFC4727645.1"/>
    <property type="molecule type" value="Genomic_DNA"/>
</dbReference>
<dbReference type="InterPro" id="IPR000639">
    <property type="entry name" value="Epox_hydrolase-like"/>
</dbReference>
<gene>
    <name evidence="2" type="ORF">ACFO3Q_05625</name>
</gene>
<dbReference type="GO" id="GO:0016787">
    <property type="term" value="F:hydrolase activity"/>
    <property type="evidence" value="ECO:0007669"/>
    <property type="project" value="UniProtKB-KW"/>
</dbReference>
<dbReference type="PANTHER" id="PTHR43689:SF8">
    <property type="entry name" value="ALPHA_BETA-HYDROLASES SUPERFAMILY PROTEIN"/>
    <property type="match status" value="1"/>
</dbReference>
<keyword evidence="3" id="KW-1185">Reference proteome</keyword>
<protein>
    <submittedName>
        <fullName evidence="2">Alpha/beta fold hydrolase</fullName>
    </submittedName>
</protein>
<dbReference type="RefSeq" id="WP_377003657.1">
    <property type="nucleotide sequence ID" value="NZ_JBHSGG010000015.1"/>
</dbReference>
<dbReference type="Gene3D" id="3.40.50.1820">
    <property type="entry name" value="alpha/beta hydrolase"/>
    <property type="match status" value="1"/>
</dbReference>
<dbReference type="PANTHER" id="PTHR43689">
    <property type="entry name" value="HYDROLASE"/>
    <property type="match status" value="1"/>
</dbReference>
<reference evidence="3" key="1">
    <citation type="journal article" date="2019" name="Int. J. Syst. Evol. Microbiol.">
        <title>The Global Catalogue of Microorganisms (GCM) 10K type strain sequencing project: providing services to taxonomists for standard genome sequencing and annotation.</title>
        <authorList>
            <consortium name="The Broad Institute Genomics Platform"/>
            <consortium name="The Broad Institute Genome Sequencing Center for Infectious Disease"/>
            <person name="Wu L."/>
            <person name="Ma J."/>
        </authorList>
    </citation>
    <scope>NUCLEOTIDE SEQUENCE [LARGE SCALE GENOMIC DNA]</scope>
    <source>
        <strain evidence="3">CGMCC 1.13574</strain>
    </source>
</reference>
<evidence type="ECO:0000313" key="3">
    <source>
        <dbReference type="Proteomes" id="UP001595892"/>
    </source>
</evidence>
<dbReference type="InterPro" id="IPR029058">
    <property type="entry name" value="AB_hydrolase_fold"/>
</dbReference>
<comment type="caution">
    <text evidence="2">The sequence shown here is derived from an EMBL/GenBank/DDBJ whole genome shotgun (WGS) entry which is preliminary data.</text>
</comment>